<dbReference type="InterPro" id="IPR039421">
    <property type="entry name" value="Type_1_exporter"/>
</dbReference>
<keyword evidence="15" id="KW-1185">Reference proteome</keyword>
<evidence type="ECO:0000256" key="8">
    <source>
        <dbReference type="ARBA" id="ARBA00022989"/>
    </source>
</evidence>
<keyword evidence="9 11" id="KW-0472">Membrane</keyword>
<dbReference type="RefSeq" id="WP_051757684.1">
    <property type="nucleotide sequence ID" value="NZ_JOIJ01000005.1"/>
</dbReference>
<feature type="domain" description="ABC transporter" evidence="12">
    <location>
        <begin position="358"/>
        <end position="592"/>
    </location>
</feature>
<dbReference type="PROSITE" id="PS50893">
    <property type="entry name" value="ABC_TRANSPORTER_2"/>
    <property type="match status" value="1"/>
</dbReference>
<dbReference type="GO" id="GO:0005524">
    <property type="term" value="F:ATP binding"/>
    <property type="evidence" value="ECO:0007669"/>
    <property type="project" value="UniProtKB-KW"/>
</dbReference>
<comment type="similarity">
    <text evidence="10">Belongs to the ABC transporter superfamily. Siderophore-Fe(3+) uptake transporter (SIUT) (TC 3.A.1.21) family.</text>
</comment>
<dbReference type="Pfam" id="PF00005">
    <property type="entry name" value="ABC_tran"/>
    <property type="match status" value="1"/>
</dbReference>
<reference evidence="14 15" key="1">
    <citation type="submission" date="2019-07" db="EMBL/GenBank/DDBJ databases">
        <title>R&amp;d 2014.</title>
        <authorList>
            <person name="Klenk H.-P."/>
        </authorList>
    </citation>
    <scope>NUCLEOTIDE SEQUENCE [LARGE SCALE GENOMIC DNA]</scope>
    <source>
        <strain evidence="14 15">DSM 43194</strain>
    </source>
</reference>
<evidence type="ECO:0000256" key="4">
    <source>
        <dbReference type="ARBA" id="ARBA00022519"/>
    </source>
</evidence>
<comment type="subcellular location">
    <subcellularLocation>
        <location evidence="1">Cell inner membrane</location>
        <topology evidence="1">Multi-pass membrane protein</topology>
    </subcellularLocation>
</comment>
<dbReference type="PANTHER" id="PTHR43394:SF1">
    <property type="entry name" value="ATP-BINDING CASSETTE SUB-FAMILY B MEMBER 10, MITOCHONDRIAL"/>
    <property type="match status" value="1"/>
</dbReference>
<evidence type="ECO:0000313" key="14">
    <source>
        <dbReference type="EMBL" id="TWH20706.1"/>
    </source>
</evidence>
<feature type="transmembrane region" description="Helical" evidence="11">
    <location>
        <begin position="140"/>
        <end position="160"/>
    </location>
</feature>
<dbReference type="GO" id="GO:0005886">
    <property type="term" value="C:plasma membrane"/>
    <property type="evidence" value="ECO:0007669"/>
    <property type="project" value="UniProtKB-SubCell"/>
</dbReference>
<dbReference type="FunFam" id="3.40.50.300:FF:000221">
    <property type="entry name" value="Multidrug ABC transporter ATP-binding protein"/>
    <property type="match status" value="1"/>
</dbReference>
<dbReference type="InterPro" id="IPR036640">
    <property type="entry name" value="ABC1_TM_sf"/>
</dbReference>
<evidence type="ECO:0000259" key="13">
    <source>
        <dbReference type="PROSITE" id="PS50929"/>
    </source>
</evidence>
<name>A0A660CBL8_9PSEU</name>
<feature type="transmembrane region" description="Helical" evidence="11">
    <location>
        <begin position="59"/>
        <end position="78"/>
    </location>
</feature>
<dbReference type="InterPro" id="IPR017871">
    <property type="entry name" value="ABC_transporter-like_CS"/>
</dbReference>
<dbReference type="GO" id="GO:0015421">
    <property type="term" value="F:ABC-type oligopeptide transporter activity"/>
    <property type="evidence" value="ECO:0007669"/>
    <property type="project" value="TreeGrafter"/>
</dbReference>
<keyword evidence="7" id="KW-0067">ATP-binding</keyword>
<feature type="transmembrane region" description="Helical" evidence="11">
    <location>
        <begin position="285"/>
        <end position="305"/>
    </location>
</feature>
<dbReference type="Gene3D" id="1.20.1560.10">
    <property type="entry name" value="ABC transporter type 1, transmembrane domain"/>
    <property type="match status" value="1"/>
</dbReference>
<dbReference type="CDD" id="cd18551">
    <property type="entry name" value="ABC_6TM_LmrA_like"/>
    <property type="match status" value="1"/>
</dbReference>
<dbReference type="Gene3D" id="3.40.50.300">
    <property type="entry name" value="P-loop containing nucleotide triphosphate hydrolases"/>
    <property type="match status" value="1"/>
</dbReference>
<feature type="transmembrane region" description="Helical" evidence="11">
    <location>
        <begin position="27"/>
        <end position="47"/>
    </location>
</feature>
<dbReference type="InterPro" id="IPR003439">
    <property type="entry name" value="ABC_transporter-like_ATP-bd"/>
</dbReference>
<dbReference type="InterPro" id="IPR027417">
    <property type="entry name" value="P-loop_NTPase"/>
</dbReference>
<dbReference type="Pfam" id="PF00664">
    <property type="entry name" value="ABC_membrane"/>
    <property type="match status" value="1"/>
</dbReference>
<keyword evidence="8 11" id="KW-1133">Transmembrane helix</keyword>
<dbReference type="PROSITE" id="PS00211">
    <property type="entry name" value="ABC_TRANSPORTER_1"/>
    <property type="match status" value="1"/>
</dbReference>
<dbReference type="InterPro" id="IPR011527">
    <property type="entry name" value="ABC1_TM_dom"/>
</dbReference>
<dbReference type="InterPro" id="IPR003593">
    <property type="entry name" value="AAA+_ATPase"/>
</dbReference>
<dbReference type="Proteomes" id="UP000317303">
    <property type="component" value="Unassembled WGS sequence"/>
</dbReference>
<organism evidence="14 15">
    <name type="scientific">Prauserella rugosa</name>
    <dbReference type="NCBI Taxonomy" id="43354"/>
    <lineage>
        <taxon>Bacteria</taxon>
        <taxon>Bacillati</taxon>
        <taxon>Actinomycetota</taxon>
        <taxon>Actinomycetes</taxon>
        <taxon>Pseudonocardiales</taxon>
        <taxon>Pseudonocardiaceae</taxon>
        <taxon>Prauserella</taxon>
    </lineage>
</organism>
<feature type="transmembrane region" description="Helical" evidence="11">
    <location>
        <begin position="243"/>
        <end position="265"/>
    </location>
</feature>
<keyword evidence="3" id="KW-1003">Cell membrane</keyword>
<protein>
    <submittedName>
        <fullName evidence="14">ABC-type multidrug transport system fused ATPase/permease subunit</fullName>
    </submittedName>
</protein>
<dbReference type="AlphaFoldDB" id="A0A660CBL8"/>
<comment type="caution">
    <text evidence="14">The sequence shown here is derived from an EMBL/GenBank/DDBJ whole genome shotgun (WGS) entry which is preliminary data.</text>
</comment>
<sequence>MFRTAHSESPTPHDWVGEITRRHLPKICGAIVLGLGAAAAGLAQPALIGQLIGVVGTDAGLFVPIIVVVGLFLGEAALTAVQAYSMGRTGERIVYDTRVALLDKLLHADVTAFGKLRHGDVQARVVTDTSLLKIALAQSLPSIFIDSAMVVGGIVLMFLIDPLLLGVTAGGLGIASAVSLLLARRLRTVAQHNRAIVGDLGSDLQRAIGAFSTVKACRAEELEGNRIGGVAFAARSSGIKVSALNAMLSPVMSIGLQASLAAVIITGMGRAATGAISAADVTAFIMYLFYLVSPLMTLFIGIGQLQQGRAAIGRINELASIPQEPSVLLPHTPAGATARHPDDVLASRDTVIYNHFGVEFQRVRFAYEPDEPVLRGVSFSVPARGLTAIVGPSGSGKTTLLQLLMRFYPVQGGRILINGENINAIPVNIVRGLVGYVQQESTTLRGTIGENLVYGENHATSTEIERALWLSGLTDVIRALPRGLDTELGESGVGLSGGQRQRLAIARMLVRRPAVLLLDEATSNLDSESELVLRNSLRRISAECTVISVAHRMSTVVDADRIVVMEAGGVRALGTHRELLAGSPLYQRLNAIQQGPAAGRGRENP</sequence>
<evidence type="ECO:0000256" key="2">
    <source>
        <dbReference type="ARBA" id="ARBA00022448"/>
    </source>
</evidence>
<evidence type="ECO:0000313" key="15">
    <source>
        <dbReference type="Proteomes" id="UP000317303"/>
    </source>
</evidence>
<accession>A0A660CBL8</accession>
<keyword evidence="2" id="KW-0813">Transport</keyword>
<dbReference type="SMART" id="SM00382">
    <property type="entry name" value="AAA"/>
    <property type="match status" value="1"/>
</dbReference>
<gene>
    <name evidence="14" type="ORF">JD82_02553</name>
</gene>
<dbReference type="PROSITE" id="PS50929">
    <property type="entry name" value="ABC_TM1F"/>
    <property type="match status" value="1"/>
</dbReference>
<feature type="domain" description="ABC transmembrane type-1" evidence="13">
    <location>
        <begin position="29"/>
        <end position="307"/>
    </location>
</feature>
<proteinExistence type="inferred from homology"/>
<evidence type="ECO:0000256" key="7">
    <source>
        <dbReference type="ARBA" id="ARBA00022840"/>
    </source>
</evidence>
<keyword evidence="6" id="KW-0547">Nucleotide-binding</keyword>
<dbReference type="GO" id="GO:0016887">
    <property type="term" value="F:ATP hydrolysis activity"/>
    <property type="evidence" value="ECO:0007669"/>
    <property type="project" value="InterPro"/>
</dbReference>
<dbReference type="OrthoDB" id="9806127at2"/>
<dbReference type="EMBL" id="VLJV01000001">
    <property type="protein sequence ID" value="TWH20706.1"/>
    <property type="molecule type" value="Genomic_DNA"/>
</dbReference>
<evidence type="ECO:0000256" key="1">
    <source>
        <dbReference type="ARBA" id="ARBA00004429"/>
    </source>
</evidence>
<dbReference type="PANTHER" id="PTHR43394">
    <property type="entry name" value="ATP-DEPENDENT PERMEASE MDL1, MITOCHONDRIAL"/>
    <property type="match status" value="1"/>
</dbReference>
<feature type="transmembrane region" description="Helical" evidence="11">
    <location>
        <begin position="166"/>
        <end position="183"/>
    </location>
</feature>
<evidence type="ECO:0000256" key="6">
    <source>
        <dbReference type="ARBA" id="ARBA00022741"/>
    </source>
</evidence>
<evidence type="ECO:0000259" key="12">
    <source>
        <dbReference type="PROSITE" id="PS50893"/>
    </source>
</evidence>
<evidence type="ECO:0000256" key="10">
    <source>
        <dbReference type="ARBA" id="ARBA00023455"/>
    </source>
</evidence>
<evidence type="ECO:0000256" key="11">
    <source>
        <dbReference type="SAM" id="Phobius"/>
    </source>
</evidence>
<dbReference type="SUPFAM" id="SSF90123">
    <property type="entry name" value="ABC transporter transmembrane region"/>
    <property type="match status" value="1"/>
</dbReference>
<keyword evidence="4" id="KW-0997">Cell inner membrane</keyword>
<evidence type="ECO:0000256" key="5">
    <source>
        <dbReference type="ARBA" id="ARBA00022692"/>
    </source>
</evidence>
<dbReference type="SUPFAM" id="SSF52540">
    <property type="entry name" value="P-loop containing nucleoside triphosphate hydrolases"/>
    <property type="match status" value="1"/>
</dbReference>
<keyword evidence="5 11" id="KW-0812">Transmembrane</keyword>
<evidence type="ECO:0000256" key="3">
    <source>
        <dbReference type="ARBA" id="ARBA00022475"/>
    </source>
</evidence>
<evidence type="ECO:0000256" key="9">
    <source>
        <dbReference type="ARBA" id="ARBA00023136"/>
    </source>
</evidence>